<feature type="domain" description="Alpha-L-rhamnosidase six-hairpin glycosidase" evidence="2">
    <location>
        <begin position="342"/>
        <end position="591"/>
    </location>
</feature>
<comment type="caution">
    <text evidence="4">The sequence shown here is derived from an EMBL/GenBank/DDBJ whole genome shotgun (WGS) entry which is preliminary data.</text>
</comment>
<dbReference type="GO" id="GO:0016787">
    <property type="term" value="F:hydrolase activity"/>
    <property type="evidence" value="ECO:0007669"/>
    <property type="project" value="UniProtKB-KW"/>
</dbReference>
<keyword evidence="4" id="KW-0378">Hydrolase</keyword>
<evidence type="ECO:0000259" key="1">
    <source>
        <dbReference type="Pfam" id="PF08531"/>
    </source>
</evidence>
<name>A0ABW2L0U1_9BACT</name>
<dbReference type="InterPro" id="IPR012341">
    <property type="entry name" value="6hp_glycosidase-like_sf"/>
</dbReference>
<gene>
    <name evidence="4" type="ORF">ACFQY0_02100</name>
</gene>
<sequence>MIMVCLGALSTMAAGEDRVDWKAQWIWQEEDGPANAWVAFRRTIQLEEVPDKVTANISADSKYWLWINGEMVVFEGSVARGPSPHKPWKRVKEIWNRPPEDKPSNTWYEEVDLSGHLKKGENTIAVLAWYWGRETHKGTHIDSGKGGFIFQADLGGELLVSDRHWKAKANSAYALDSGDVGKNIVQENVKYDARKELEDWTAPGFEDSSWEPATEKGVPPTAPWYELEKNYVPALVNHGLQDYISHPAKTFPFVSDGEEIRCKLPFNKQITPYLEIECEAGKSIEIGTDDRHNVIQAYYTSKEGRQTFESFSWMNGHEVIYKIPKGVKVLGLKYRWMSVGEMAGSFECDDPFYQRIWWMGRNTLFVCARDNFMDCPDRERACWIGDVADQASYLFYCMDDAGRQLLKKAIRVTMAYSHDGVYAALGPLRLRELPSQSLQFVDQCIWQYYLNTGDEDTLRYTYPYVREYLGLWKMEKDGLPAYRRGASHDSWDWSDWGEKGTLDAPVIQPALYFMALNSARKMAETLGETKDIAWYDDRIGSMRESFDKKFWKGKFYSSNPKKFQDDRANCLTILSGLASADKHEAIARNVLIPNYYCSPHFEWMVEEALCQAGMPEAALKRMKDRYKGQVSREGMSTLYEMFPNGGTYNHAWNAPNTILSKYIVGIAPTKSGWSEYQILPDMAHLTTMKQVVPSVKGDITVEINRTDKSYRMHLISPQGTTAVVGIPKSSVTPKTIKVNGSVLWNEGSVVGSVPGVSPNGEDDKHIKFNVAPGTWTFSAEGQNP</sequence>
<keyword evidence="5" id="KW-1185">Reference proteome</keyword>
<evidence type="ECO:0000259" key="2">
    <source>
        <dbReference type="Pfam" id="PF17389"/>
    </source>
</evidence>
<dbReference type="Pfam" id="PF08531">
    <property type="entry name" value="Bac_rhamnosid_N"/>
    <property type="match status" value="1"/>
</dbReference>
<accession>A0ABW2L0U1</accession>
<dbReference type="SUPFAM" id="SSF48208">
    <property type="entry name" value="Six-hairpin glycosidases"/>
    <property type="match status" value="1"/>
</dbReference>
<dbReference type="InterPro" id="IPR035398">
    <property type="entry name" value="Bac_rhamnosid_C"/>
</dbReference>
<dbReference type="InterPro" id="IPR008928">
    <property type="entry name" value="6-hairpin_glycosidase_sf"/>
</dbReference>
<reference evidence="5" key="1">
    <citation type="journal article" date="2019" name="Int. J. Syst. Evol. Microbiol.">
        <title>The Global Catalogue of Microorganisms (GCM) 10K type strain sequencing project: providing services to taxonomists for standard genome sequencing and annotation.</title>
        <authorList>
            <consortium name="The Broad Institute Genomics Platform"/>
            <consortium name="The Broad Institute Genome Sequencing Center for Infectious Disease"/>
            <person name="Wu L."/>
            <person name="Ma J."/>
        </authorList>
    </citation>
    <scope>NUCLEOTIDE SEQUENCE [LARGE SCALE GENOMIC DNA]</scope>
    <source>
        <strain evidence="5">CGMCC 4.1467</strain>
    </source>
</reference>
<dbReference type="InterPro" id="IPR013737">
    <property type="entry name" value="Bac_rhamnosid_N"/>
</dbReference>
<organism evidence="4 5">
    <name type="scientific">Haloferula chungangensis</name>
    <dbReference type="NCBI Taxonomy" id="1048331"/>
    <lineage>
        <taxon>Bacteria</taxon>
        <taxon>Pseudomonadati</taxon>
        <taxon>Verrucomicrobiota</taxon>
        <taxon>Verrucomicrobiia</taxon>
        <taxon>Verrucomicrobiales</taxon>
        <taxon>Verrucomicrobiaceae</taxon>
        <taxon>Haloferula</taxon>
    </lineage>
</organism>
<feature type="domain" description="Alpha-L-rhamnosidase C-terminal" evidence="3">
    <location>
        <begin position="665"/>
        <end position="730"/>
    </location>
</feature>
<dbReference type="InterPro" id="IPR035396">
    <property type="entry name" value="Bac_rhamnosid6H"/>
</dbReference>
<dbReference type="Gene3D" id="1.50.10.10">
    <property type="match status" value="1"/>
</dbReference>
<evidence type="ECO:0000259" key="3">
    <source>
        <dbReference type="Pfam" id="PF17390"/>
    </source>
</evidence>
<dbReference type="PANTHER" id="PTHR34987:SF2">
    <property type="entry name" value="B, PUTATIVE (AFU_ORTHOLOGUE AFUA_7G05040)-RELATED"/>
    <property type="match status" value="1"/>
</dbReference>
<dbReference type="Gene3D" id="2.60.420.10">
    <property type="entry name" value="Maltose phosphorylase, domain 3"/>
    <property type="match status" value="1"/>
</dbReference>
<dbReference type="Gene3D" id="2.60.120.260">
    <property type="entry name" value="Galactose-binding domain-like"/>
    <property type="match status" value="1"/>
</dbReference>
<dbReference type="EMBL" id="JBHTBS010000001">
    <property type="protein sequence ID" value="MFC7335956.1"/>
    <property type="molecule type" value="Genomic_DNA"/>
</dbReference>
<feature type="domain" description="Bacterial alpha-L-rhamnosidase N-terminal" evidence="1">
    <location>
        <begin position="107"/>
        <end position="220"/>
    </location>
</feature>
<dbReference type="Proteomes" id="UP001596472">
    <property type="component" value="Unassembled WGS sequence"/>
</dbReference>
<dbReference type="Pfam" id="PF17390">
    <property type="entry name" value="Bac_rhamnosid_C"/>
    <property type="match status" value="1"/>
</dbReference>
<dbReference type="PANTHER" id="PTHR34987">
    <property type="entry name" value="C, PUTATIVE (AFU_ORTHOLOGUE AFUA_3G02880)-RELATED"/>
    <property type="match status" value="1"/>
</dbReference>
<dbReference type="RefSeq" id="WP_379708582.1">
    <property type="nucleotide sequence ID" value="NZ_JBHTBS010000001.1"/>
</dbReference>
<evidence type="ECO:0000313" key="4">
    <source>
        <dbReference type="EMBL" id="MFC7335956.1"/>
    </source>
</evidence>
<protein>
    <submittedName>
        <fullName evidence="4">GH116 family glycosyl hydrolase</fullName>
    </submittedName>
</protein>
<dbReference type="Pfam" id="PF17389">
    <property type="entry name" value="Bac_rhamnosid6H"/>
    <property type="match status" value="1"/>
</dbReference>
<proteinExistence type="predicted"/>
<evidence type="ECO:0000313" key="5">
    <source>
        <dbReference type="Proteomes" id="UP001596472"/>
    </source>
</evidence>